<proteinExistence type="inferred from homology"/>
<comment type="catalytic activity">
    <reaction evidence="5">
        <text>a (3R)-hydroxyacyl-[ACP] + NADP(+) = a 3-oxoacyl-[ACP] + NADPH + H(+)</text>
        <dbReference type="Rhea" id="RHEA:17397"/>
        <dbReference type="Rhea" id="RHEA-COMP:9916"/>
        <dbReference type="Rhea" id="RHEA-COMP:9945"/>
        <dbReference type="ChEBI" id="CHEBI:15378"/>
        <dbReference type="ChEBI" id="CHEBI:57783"/>
        <dbReference type="ChEBI" id="CHEBI:58349"/>
        <dbReference type="ChEBI" id="CHEBI:78776"/>
        <dbReference type="ChEBI" id="CHEBI:78827"/>
        <dbReference type="EC" id="1.1.1.100"/>
    </reaction>
</comment>
<dbReference type="SUPFAM" id="SSF51735">
    <property type="entry name" value="NAD(P)-binding Rossmann-fold domains"/>
    <property type="match status" value="1"/>
</dbReference>
<evidence type="ECO:0000256" key="4">
    <source>
        <dbReference type="PIRSR" id="PIRSR611284-2"/>
    </source>
</evidence>
<dbReference type="GO" id="GO:0004316">
    <property type="term" value="F:3-oxoacyl-[acyl-carrier-protein] reductase (NADPH) activity"/>
    <property type="evidence" value="ECO:0007669"/>
    <property type="project" value="UniProtKB-UniRule"/>
</dbReference>
<dbReference type="Gene3D" id="3.40.50.720">
    <property type="entry name" value="NAD(P)-binding Rossmann-like Domain"/>
    <property type="match status" value="1"/>
</dbReference>
<feature type="domain" description="Ketoreductase" evidence="6">
    <location>
        <begin position="6"/>
        <end position="178"/>
    </location>
</feature>
<feature type="binding site" evidence="4">
    <location>
        <position position="176"/>
    </location>
    <ligand>
        <name>NADP(+)</name>
        <dbReference type="ChEBI" id="CHEBI:58349"/>
    </ligand>
</feature>
<evidence type="ECO:0000256" key="5">
    <source>
        <dbReference type="RuleBase" id="RU366074"/>
    </source>
</evidence>
<keyword evidence="2 5" id="KW-0560">Oxidoreductase</keyword>
<dbReference type="InterPro" id="IPR057326">
    <property type="entry name" value="KR_dom"/>
</dbReference>
<evidence type="ECO:0000313" key="7">
    <source>
        <dbReference type="EMBL" id="RFU94104.1"/>
    </source>
</evidence>
<keyword evidence="5" id="KW-0444">Lipid biosynthesis</keyword>
<protein>
    <recommendedName>
        <fullName evidence="5">3-oxoacyl-[acyl-carrier-protein] reductase</fullName>
        <ecNumber evidence="5">1.1.1.100</ecNumber>
    </recommendedName>
</protein>
<dbReference type="GO" id="GO:0006633">
    <property type="term" value="P:fatty acid biosynthetic process"/>
    <property type="evidence" value="ECO:0007669"/>
    <property type="project" value="UniProtKB-UniPathway"/>
</dbReference>
<sequence length="235" mass="25009">MMSEKKHALVTGGSRGIGRTIIETLLAEGFEVWYLSRSKAEGLEANHISCDMANRGSVEAALETVVSEAKYIDVLVNNAGITRDGLIMRMKDEAWDDVIAVNLTSVFLTCRRIGRLMATQRRGAIVNISSVVGIVGNGGQTNYAASKAGIIGFSKSLAKELAGRNVRVNVVAPGFIGTAMTEVLSEKLKDQIKSQIPLSRIGNTEEVAQSVAFLASDKASYITGQVLAVDGGMAM</sequence>
<dbReference type="PANTHER" id="PTHR42879:SF2">
    <property type="entry name" value="3-OXOACYL-[ACYL-CARRIER-PROTEIN] REDUCTASE FABG"/>
    <property type="match status" value="1"/>
</dbReference>
<feature type="binding site" evidence="4">
    <location>
        <position position="78"/>
    </location>
    <ligand>
        <name>NADP(+)</name>
        <dbReference type="ChEBI" id="CHEBI:58349"/>
    </ligand>
</feature>
<name>A0A372MEC3_9SPIR</name>
<evidence type="ECO:0000313" key="8">
    <source>
        <dbReference type="Proteomes" id="UP000264002"/>
    </source>
</evidence>
<dbReference type="Proteomes" id="UP000264002">
    <property type="component" value="Unassembled WGS sequence"/>
</dbReference>
<dbReference type="EMBL" id="QUWK01000013">
    <property type="protein sequence ID" value="RFU94104.1"/>
    <property type="molecule type" value="Genomic_DNA"/>
</dbReference>
<dbReference type="PRINTS" id="PR00081">
    <property type="entry name" value="GDHRDH"/>
</dbReference>
<feature type="binding site" evidence="4">
    <location>
        <begin position="12"/>
        <end position="15"/>
    </location>
    <ligand>
        <name>NADP(+)</name>
        <dbReference type="ChEBI" id="CHEBI:58349"/>
    </ligand>
</feature>
<comment type="subunit">
    <text evidence="5">Homotetramer.</text>
</comment>
<comment type="pathway">
    <text evidence="5">Lipid metabolism; fatty acid biosynthesis.</text>
</comment>
<organism evidence="7 8">
    <name type="scientific">Sphaerochaeta halotolerans</name>
    <dbReference type="NCBI Taxonomy" id="2293840"/>
    <lineage>
        <taxon>Bacteria</taxon>
        <taxon>Pseudomonadati</taxon>
        <taxon>Spirochaetota</taxon>
        <taxon>Spirochaetia</taxon>
        <taxon>Spirochaetales</taxon>
        <taxon>Sphaerochaetaceae</taxon>
        <taxon>Sphaerochaeta</taxon>
    </lineage>
</organism>
<comment type="caution">
    <text evidence="7">The sequence shown here is derived from an EMBL/GenBank/DDBJ whole genome shotgun (WGS) entry which is preliminary data.</text>
</comment>
<keyword evidence="5" id="KW-0276">Fatty acid metabolism</keyword>
<dbReference type="PRINTS" id="PR00080">
    <property type="entry name" value="SDRFAMILY"/>
</dbReference>
<dbReference type="EC" id="1.1.1.100" evidence="5"/>
<comment type="function">
    <text evidence="5">Catalyzes the NADPH-dependent reduction of beta-ketoacyl-ACP substrates to beta-hydroxyacyl-ACP products, the first reductive step in the elongation cycle of fatty acid biosynthesis.</text>
</comment>
<dbReference type="Pfam" id="PF13561">
    <property type="entry name" value="adh_short_C2"/>
    <property type="match status" value="1"/>
</dbReference>
<dbReference type="CDD" id="cd05333">
    <property type="entry name" value="BKR_SDR_c"/>
    <property type="match status" value="1"/>
</dbReference>
<feature type="active site" description="Proton acceptor" evidence="3">
    <location>
        <position position="143"/>
    </location>
</feature>
<reference evidence="8" key="1">
    <citation type="submission" date="2018-08" db="EMBL/GenBank/DDBJ databases">
        <authorList>
            <person name="Grouzdev D.S."/>
            <person name="Krutkina M.S."/>
        </authorList>
    </citation>
    <scope>NUCLEOTIDE SEQUENCE [LARGE SCALE GENOMIC DNA]</scope>
    <source>
        <strain evidence="8">4-11</strain>
    </source>
</reference>
<dbReference type="UniPathway" id="UPA00094"/>
<keyword evidence="8" id="KW-1185">Reference proteome</keyword>
<evidence type="ECO:0000259" key="6">
    <source>
        <dbReference type="SMART" id="SM00822"/>
    </source>
</evidence>
<dbReference type="FunFam" id="3.40.50.720:FF:000173">
    <property type="entry name" value="3-oxoacyl-[acyl-carrier protein] reductase"/>
    <property type="match status" value="1"/>
</dbReference>
<dbReference type="InterPro" id="IPR011284">
    <property type="entry name" value="3oxo_ACP_reduc"/>
</dbReference>
<reference evidence="7 8" key="2">
    <citation type="submission" date="2018-09" db="EMBL/GenBank/DDBJ databases">
        <title>Genome of Sphaerochaeta halotolerans strain 4-11.</title>
        <authorList>
            <person name="Nazina T.N."/>
            <person name="Sokolova D.S."/>
        </authorList>
    </citation>
    <scope>NUCLEOTIDE SEQUENCE [LARGE SCALE GENOMIC DNA]</scope>
    <source>
        <strain evidence="7 8">4-11</strain>
    </source>
</reference>
<dbReference type="GO" id="GO:0051287">
    <property type="term" value="F:NAD binding"/>
    <property type="evidence" value="ECO:0007669"/>
    <property type="project" value="UniProtKB-UniRule"/>
</dbReference>
<evidence type="ECO:0000256" key="2">
    <source>
        <dbReference type="ARBA" id="ARBA00023002"/>
    </source>
</evidence>
<gene>
    <name evidence="7" type="primary">fabG</name>
    <name evidence="7" type="ORF">DYP60_11475</name>
</gene>
<feature type="binding site" evidence="4">
    <location>
        <begin position="143"/>
        <end position="147"/>
    </location>
    <ligand>
        <name>NADP(+)</name>
        <dbReference type="ChEBI" id="CHEBI:58349"/>
    </ligand>
</feature>
<keyword evidence="5" id="KW-0443">Lipid metabolism</keyword>
<comment type="similarity">
    <text evidence="1 5">Belongs to the short-chain dehydrogenases/reductases (SDR) family.</text>
</comment>
<keyword evidence="4 5" id="KW-0521">NADP</keyword>
<dbReference type="NCBIfam" id="NF009466">
    <property type="entry name" value="PRK12826.1-2"/>
    <property type="match status" value="1"/>
</dbReference>
<evidence type="ECO:0000256" key="1">
    <source>
        <dbReference type="ARBA" id="ARBA00006484"/>
    </source>
</evidence>
<dbReference type="InterPro" id="IPR036291">
    <property type="entry name" value="NAD(P)-bd_dom_sf"/>
</dbReference>
<keyword evidence="5" id="KW-0275">Fatty acid biosynthesis</keyword>
<dbReference type="InterPro" id="IPR020904">
    <property type="entry name" value="Sc_DH/Rdtase_CS"/>
</dbReference>
<accession>A0A372MEC3</accession>
<dbReference type="InterPro" id="IPR050259">
    <property type="entry name" value="SDR"/>
</dbReference>
<evidence type="ECO:0000256" key="3">
    <source>
        <dbReference type="PIRSR" id="PIRSR611284-1"/>
    </source>
</evidence>
<dbReference type="SMART" id="SM00822">
    <property type="entry name" value="PKS_KR"/>
    <property type="match status" value="1"/>
</dbReference>
<dbReference type="PANTHER" id="PTHR42879">
    <property type="entry name" value="3-OXOACYL-(ACYL-CARRIER-PROTEIN) REDUCTASE"/>
    <property type="match status" value="1"/>
</dbReference>
<dbReference type="InterPro" id="IPR002347">
    <property type="entry name" value="SDR_fam"/>
</dbReference>
<dbReference type="AlphaFoldDB" id="A0A372MEC3"/>
<dbReference type="PROSITE" id="PS00061">
    <property type="entry name" value="ADH_SHORT"/>
    <property type="match status" value="1"/>
</dbReference>
<dbReference type="NCBIfam" id="TIGR01830">
    <property type="entry name" value="3oxo_ACP_reduc"/>
    <property type="match status" value="1"/>
</dbReference>